<proteinExistence type="predicted"/>
<reference evidence="3" key="4">
    <citation type="submission" date="2024-05" db="EMBL/GenBank/DDBJ databases">
        <authorList>
            <person name="Sun Q."/>
            <person name="Sedlacek I."/>
        </authorList>
    </citation>
    <scope>NUCLEOTIDE SEQUENCE</scope>
    <source>
        <strain evidence="3">CCM 4175</strain>
    </source>
</reference>
<evidence type="ECO:0000313" key="3">
    <source>
        <dbReference type="EMBL" id="GGA86120.1"/>
    </source>
</evidence>
<organism evidence="4 5">
    <name type="scientific">Staphylococcus muscae</name>
    <dbReference type="NCBI Taxonomy" id="1294"/>
    <lineage>
        <taxon>Bacteria</taxon>
        <taxon>Bacillati</taxon>
        <taxon>Bacillota</taxon>
        <taxon>Bacilli</taxon>
        <taxon>Bacillales</taxon>
        <taxon>Staphylococcaceae</taxon>
        <taxon>Staphylococcus</taxon>
    </lineage>
</organism>
<evidence type="ECO:0000313" key="6">
    <source>
        <dbReference type="Proteomes" id="UP000652995"/>
    </source>
</evidence>
<gene>
    <name evidence="3" type="ORF">GCM10007183_07840</name>
    <name evidence="4" type="ORF">SAMEA4412661_01714</name>
</gene>
<feature type="region of interest" description="Disordered" evidence="1">
    <location>
        <begin position="87"/>
        <end position="169"/>
    </location>
</feature>
<evidence type="ECO:0000313" key="4">
    <source>
        <dbReference type="EMBL" id="SNW03594.1"/>
    </source>
</evidence>
<dbReference type="Proteomes" id="UP000243706">
    <property type="component" value="Chromosome 1"/>
</dbReference>
<dbReference type="EMBL" id="BMCB01000004">
    <property type="protein sequence ID" value="GGA86120.1"/>
    <property type="molecule type" value="Genomic_DNA"/>
</dbReference>
<reference evidence="3" key="1">
    <citation type="journal article" date="2014" name="Int. J. Syst. Evol. Microbiol.">
        <title>Complete genome of a new Firmicutes species belonging to the dominant human colonic microbiota ('Ruminococcus bicirculans') reveals two chromosomes and a selective capacity to utilize plant glucans.</title>
        <authorList>
            <consortium name="NISC Comparative Sequencing Program"/>
            <person name="Wegmann U."/>
            <person name="Louis P."/>
            <person name="Goesmann A."/>
            <person name="Henrissat B."/>
            <person name="Duncan S.H."/>
            <person name="Flint H.J."/>
        </authorList>
    </citation>
    <scope>NUCLEOTIDE SEQUENCE</scope>
    <source>
        <strain evidence="3">CCM 4175</strain>
    </source>
</reference>
<feature type="compositionally biased region" description="Polar residues" evidence="1">
    <location>
        <begin position="113"/>
        <end position="152"/>
    </location>
</feature>
<dbReference type="OrthoDB" id="2389509at2"/>
<protein>
    <submittedName>
        <fullName evidence="4">Uncharacterized protein</fullName>
    </submittedName>
</protein>
<name>A0A240C6J6_9STAP</name>
<dbReference type="KEGG" id="smus:C7J88_05235"/>
<dbReference type="RefSeq" id="WP_095117584.1">
    <property type="nucleotide sequence ID" value="NZ_BMCB01000004.1"/>
</dbReference>
<reference evidence="4 5" key="2">
    <citation type="submission" date="2017-06" db="EMBL/GenBank/DDBJ databases">
        <authorList>
            <consortium name="Pathogen Informatics"/>
        </authorList>
    </citation>
    <scope>NUCLEOTIDE SEQUENCE [LARGE SCALE GENOMIC DNA]</scope>
    <source>
        <strain evidence="4 5">NCTC13833</strain>
    </source>
</reference>
<keyword evidence="2" id="KW-0472">Membrane</keyword>
<dbReference type="EMBL" id="LT906464">
    <property type="protein sequence ID" value="SNW03594.1"/>
    <property type="molecule type" value="Genomic_DNA"/>
</dbReference>
<keyword evidence="6" id="KW-1185">Reference proteome</keyword>
<reference evidence="6" key="3">
    <citation type="journal article" date="2019" name="Int. J. Syst. Evol. Microbiol.">
        <title>The Global Catalogue of Microorganisms (GCM) 10K type strain sequencing project: providing services to taxonomists for standard genome sequencing and annotation.</title>
        <authorList>
            <consortium name="The Broad Institute Genomics Platform"/>
            <consortium name="The Broad Institute Genome Sequencing Center for Infectious Disease"/>
            <person name="Wu L."/>
            <person name="Ma J."/>
        </authorList>
    </citation>
    <scope>NUCLEOTIDE SEQUENCE [LARGE SCALE GENOMIC DNA]</scope>
    <source>
        <strain evidence="6">CCM 4175</strain>
    </source>
</reference>
<feature type="compositionally biased region" description="Basic residues" evidence="1">
    <location>
        <begin position="87"/>
        <end position="105"/>
    </location>
</feature>
<feature type="transmembrane region" description="Helical" evidence="2">
    <location>
        <begin position="7"/>
        <end position="25"/>
    </location>
</feature>
<dbReference type="Proteomes" id="UP000652995">
    <property type="component" value="Unassembled WGS sequence"/>
</dbReference>
<keyword evidence="2" id="KW-0812">Transmembrane</keyword>
<evidence type="ECO:0000256" key="2">
    <source>
        <dbReference type="SAM" id="Phobius"/>
    </source>
</evidence>
<dbReference type="AlphaFoldDB" id="A0A240C6J6"/>
<accession>A0A240C6J6</accession>
<keyword evidence="2" id="KW-1133">Transmembrane helix</keyword>
<feature type="compositionally biased region" description="Acidic residues" evidence="1">
    <location>
        <begin position="159"/>
        <end position="169"/>
    </location>
</feature>
<sequence>MNNLIKPILYMIIFVLILVLGMMIFQSNKSLLSAEEGKAMVKERYAGDIKSFNMSEDKHYFKVTVEDKQKIFRFQIDRQSEKISHLKVIKRKAEKKEKPKKKRVQQSKEKQTGDQTSEQQNVQQQAPSQTQSMEDPSVAQQSGAQTNLQVQPNPYYYYSDDDDDEIDDD</sequence>
<evidence type="ECO:0000256" key="1">
    <source>
        <dbReference type="SAM" id="MobiDB-lite"/>
    </source>
</evidence>
<evidence type="ECO:0000313" key="5">
    <source>
        <dbReference type="Proteomes" id="UP000243706"/>
    </source>
</evidence>